<keyword evidence="1" id="KW-1133">Transmembrane helix</keyword>
<gene>
    <name evidence="2" type="ORF">GLYMA_10G096400</name>
</gene>
<dbReference type="InParanoid" id="A0A0R0HZJ9"/>
<dbReference type="AlphaFoldDB" id="A0A0R0HZJ9"/>
<dbReference type="Proteomes" id="UP000008827">
    <property type="component" value="Chromosome 10"/>
</dbReference>
<keyword evidence="4" id="KW-1185">Reference proteome</keyword>
<protein>
    <submittedName>
        <fullName evidence="2 3">Uncharacterized protein</fullName>
    </submittedName>
</protein>
<dbReference type="EMBL" id="CM000843">
    <property type="protein sequence ID" value="KRH33061.1"/>
    <property type="molecule type" value="Genomic_DNA"/>
</dbReference>
<keyword evidence="1" id="KW-0472">Membrane</keyword>
<evidence type="ECO:0000313" key="4">
    <source>
        <dbReference type="Proteomes" id="UP000008827"/>
    </source>
</evidence>
<reference evidence="2" key="3">
    <citation type="submission" date="2018-07" db="EMBL/GenBank/DDBJ databases">
        <title>WGS assembly of Glycine max.</title>
        <authorList>
            <person name="Schmutz J."/>
            <person name="Cannon S."/>
            <person name="Schlueter J."/>
            <person name="Ma J."/>
            <person name="Mitros T."/>
            <person name="Nelson W."/>
            <person name="Hyten D."/>
            <person name="Song Q."/>
            <person name="Thelen J."/>
            <person name="Cheng J."/>
            <person name="Xu D."/>
            <person name="Hellsten U."/>
            <person name="May G."/>
            <person name="Yu Y."/>
            <person name="Sakurai T."/>
            <person name="Umezawa T."/>
            <person name="Bhattacharyya M."/>
            <person name="Sandhu D."/>
            <person name="Valliyodan B."/>
            <person name="Lindquist E."/>
            <person name="Peto M."/>
            <person name="Grant D."/>
            <person name="Shu S."/>
            <person name="Goodstein D."/>
            <person name="Barry K."/>
            <person name="Futrell-Griggs M."/>
            <person name="Abernathy B."/>
            <person name="Du J."/>
            <person name="Tian Z."/>
            <person name="Zhu L."/>
            <person name="Gill N."/>
            <person name="Joshi T."/>
            <person name="Libault M."/>
            <person name="Sethuraman A."/>
            <person name="Zhang X."/>
            <person name="Shinozaki K."/>
            <person name="Nguyen H."/>
            <person name="Wing R."/>
            <person name="Cregan P."/>
            <person name="Specht J."/>
            <person name="Grimwood J."/>
            <person name="Rokhsar D."/>
            <person name="Stacey G."/>
            <person name="Shoemaker R."/>
            <person name="Jackson S."/>
        </authorList>
    </citation>
    <scope>NUCLEOTIDE SEQUENCE</scope>
    <source>
        <tissue evidence="2">Callus</tissue>
    </source>
</reference>
<proteinExistence type="predicted"/>
<dbReference type="Gramene" id="KRH33061">
    <property type="protein sequence ID" value="KRH33061"/>
    <property type="gene ID" value="GLYMA_10G096400"/>
</dbReference>
<organism evidence="2">
    <name type="scientific">Glycine max</name>
    <name type="common">Soybean</name>
    <name type="synonym">Glycine hispida</name>
    <dbReference type="NCBI Taxonomy" id="3847"/>
    <lineage>
        <taxon>Eukaryota</taxon>
        <taxon>Viridiplantae</taxon>
        <taxon>Streptophyta</taxon>
        <taxon>Embryophyta</taxon>
        <taxon>Tracheophyta</taxon>
        <taxon>Spermatophyta</taxon>
        <taxon>Magnoliopsida</taxon>
        <taxon>eudicotyledons</taxon>
        <taxon>Gunneridae</taxon>
        <taxon>Pentapetalae</taxon>
        <taxon>rosids</taxon>
        <taxon>fabids</taxon>
        <taxon>Fabales</taxon>
        <taxon>Fabaceae</taxon>
        <taxon>Papilionoideae</taxon>
        <taxon>50 kb inversion clade</taxon>
        <taxon>NPAAA clade</taxon>
        <taxon>indigoferoid/millettioid clade</taxon>
        <taxon>Phaseoleae</taxon>
        <taxon>Glycine</taxon>
        <taxon>Glycine subgen. Soja</taxon>
    </lineage>
</organism>
<evidence type="ECO:0000313" key="2">
    <source>
        <dbReference type="EMBL" id="KRH33061.1"/>
    </source>
</evidence>
<name>A0A0R0HZJ9_SOYBN</name>
<feature type="transmembrane region" description="Helical" evidence="1">
    <location>
        <begin position="44"/>
        <end position="66"/>
    </location>
</feature>
<keyword evidence="1" id="KW-0812">Transmembrane</keyword>
<evidence type="ECO:0000256" key="1">
    <source>
        <dbReference type="SAM" id="Phobius"/>
    </source>
</evidence>
<reference evidence="3" key="2">
    <citation type="submission" date="2018-02" db="UniProtKB">
        <authorList>
            <consortium name="EnsemblPlants"/>
        </authorList>
    </citation>
    <scope>IDENTIFICATION</scope>
    <source>
        <strain evidence="3">Williams 82</strain>
    </source>
</reference>
<reference evidence="2 3" key="1">
    <citation type="journal article" date="2010" name="Nature">
        <title>Genome sequence of the palaeopolyploid soybean.</title>
        <authorList>
            <person name="Schmutz J."/>
            <person name="Cannon S.B."/>
            <person name="Schlueter J."/>
            <person name="Ma J."/>
            <person name="Mitros T."/>
            <person name="Nelson W."/>
            <person name="Hyten D.L."/>
            <person name="Song Q."/>
            <person name="Thelen J.J."/>
            <person name="Cheng J."/>
            <person name="Xu D."/>
            <person name="Hellsten U."/>
            <person name="May G.D."/>
            <person name="Yu Y."/>
            <person name="Sakurai T."/>
            <person name="Umezawa T."/>
            <person name="Bhattacharyya M.K."/>
            <person name="Sandhu D."/>
            <person name="Valliyodan B."/>
            <person name="Lindquist E."/>
            <person name="Peto M."/>
            <person name="Grant D."/>
            <person name="Shu S."/>
            <person name="Goodstein D."/>
            <person name="Barry K."/>
            <person name="Futrell-Griggs M."/>
            <person name="Abernathy B."/>
            <person name="Du J."/>
            <person name="Tian Z."/>
            <person name="Zhu L."/>
            <person name="Gill N."/>
            <person name="Joshi T."/>
            <person name="Libault M."/>
            <person name="Sethuraman A."/>
            <person name="Zhang X.-C."/>
            <person name="Shinozaki K."/>
            <person name="Nguyen H.T."/>
            <person name="Wing R.A."/>
            <person name="Cregan P."/>
            <person name="Specht J."/>
            <person name="Grimwood J."/>
            <person name="Rokhsar D."/>
            <person name="Stacey G."/>
            <person name="Shoemaker R.C."/>
            <person name="Jackson S.A."/>
        </authorList>
    </citation>
    <scope>NUCLEOTIDE SEQUENCE [LARGE SCALE GENOMIC DNA]</scope>
    <source>
        <strain evidence="3">cv. Williams 82</strain>
        <tissue evidence="2">Callus</tissue>
    </source>
</reference>
<sequence>MCSIKIGGVQNHLIIFRFLIWDSRFDKLYWFCLLQFWRFSFREFIVPCICGIGLCFSVLKDVFFLVSFKEIAYLL</sequence>
<accession>A0A0R0HZJ9</accession>
<dbReference type="EnsemblPlants" id="KRH33061">
    <property type="protein sequence ID" value="KRH33061"/>
    <property type="gene ID" value="GLYMA_10G096400"/>
</dbReference>
<evidence type="ECO:0000313" key="3">
    <source>
        <dbReference type="EnsemblPlants" id="KRH33061"/>
    </source>
</evidence>
<dbReference type="SMR" id="A0A0R0HZJ9"/>